<dbReference type="PROSITE" id="PS50991">
    <property type="entry name" value="PYR_CT"/>
    <property type="match status" value="1"/>
</dbReference>
<dbReference type="SUPFAM" id="SSF51569">
    <property type="entry name" value="Aldolase"/>
    <property type="match status" value="1"/>
</dbReference>
<dbReference type="STRING" id="39060.SAMN05660706_13615"/>
<dbReference type="EMBL" id="FOYM01000036">
    <property type="protein sequence ID" value="SFR15580.1"/>
    <property type="molecule type" value="Genomic_DNA"/>
</dbReference>
<keyword evidence="1 2" id="KW-0808">Transferase</keyword>
<dbReference type="PANTHER" id="PTHR42880">
    <property type="entry name" value="HOMOCITRATE SYNTHASE"/>
    <property type="match status" value="1"/>
</dbReference>
<dbReference type="InterPro" id="IPR013785">
    <property type="entry name" value="Aldolase_TIM"/>
</dbReference>
<dbReference type="OrthoDB" id="9804858at2"/>
<keyword evidence="5" id="KW-1185">Reference proteome</keyword>
<dbReference type="Proteomes" id="UP000199584">
    <property type="component" value="Unassembled WGS sequence"/>
</dbReference>
<dbReference type="PANTHER" id="PTHR42880:SF1">
    <property type="entry name" value="ISOPROPYLMALATE_HOMOCITRATE_CITRAMALATE SYNTHASE FAMILY PROTEIN"/>
    <property type="match status" value="1"/>
</dbReference>
<dbReference type="AlphaFoldDB" id="A0A1I6ECV9"/>
<name>A0A1I6ECV9_9FIRM</name>
<dbReference type="PROSITE" id="PS00815">
    <property type="entry name" value="AIPM_HOMOCIT_SYNTH_1"/>
    <property type="match status" value="1"/>
</dbReference>
<evidence type="ECO:0000259" key="3">
    <source>
        <dbReference type="PROSITE" id="PS50991"/>
    </source>
</evidence>
<protein>
    <submittedName>
        <fullName evidence="4">Homocitrate synthase NifV</fullName>
    </submittedName>
</protein>
<dbReference type="CDD" id="cd07939">
    <property type="entry name" value="DRE_TIM_NifV"/>
    <property type="match status" value="1"/>
</dbReference>
<proteinExistence type="inferred from homology"/>
<dbReference type="Gene3D" id="3.20.20.70">
    <property type="entry name" value="Aldolase class I"/>
    <property type="match status" value="1"/>
</dbReference>
<evidence type="ECO:0000256" key="2">
    <source>
        <dbReference type="RuleBase" id="RU003523"/>
    </source>
</evidence>
<dbReference type="GO" id="GO:0019752">
    <property type="term" value="P:carboxylic acid metabolic process"/>
    <property type="evidence" value="ECO:0007669"/>
    <property type="project" value="InterPro"/>
</dbReference>
<sequence length="300" mass="32649">MAANTKTLALRCPAIVDTTLRDGEQAPGVAFTLKEKVTIARMLDLLGVEVIEAGIPVMGEIEQETLRAICSLGLRARVASWNRLLLADIRVSIACGVRDLHISAPVSDLHITKKLGKSRQWVLDCLVRAVRYARDYGCRVSVGAEDASRADFNFLLEFALLAQEAGVERLRYADTVGILEPFATRRQVGLLVSNLSIPVEFHGHNDFGLATANSLAAFGAGAAYISTTVGGLGERAGNASLEDMLGLFWSGFHSPGRFKSRVLESLSRYVARAASRPGYNIPVKQKNRKKVNYPAHPFQL</sequence>
<feature type="domain" description="Pyruvate carboxyltransferase" evidence="3">
    <location>
        <begin position="13"/>
        <end position="267"/>
    </location>
</feature>
<dbReference type="PROSITE" id="PS00816">
    <property type="entry name" value="AIPM_HOMOCIT_SYNTH_2"/>
    <property type="match status" value="1"/>
</dbReference>
<evidence type="ECO:0000313" key="5">
    <source>
        <dbReference type="Proteomes" id="UP000199584"/>
    </source>
</evidence>
<dbReference type="GO" id="GO:0046912">
    <property type="term" value="F:acyltransferase activity, acyl groups converted into alkyl on transfer"/>
    <property type="evidence" value="ECO:0007669"/>
    <property type="project" value="InterPro"/>
</dbReference>
<dbReference type="RefSeq" id="WP_092487040.1">
    <property type="nucleotide sequence ID" value="NZ_FOYM01000036.1"/>
</dbReference>
<evidence type="ECO:0000313" key="4">
    <source>
        <dbReference type="EMBL" id="SFR15580.1"/>
    </source>
</evidence>
<accession>A0A1I6ECV9</accession>
<dbReference type="InterPro" id="IPR013477">
    <property type="entry name" value="NifV/FrbC"/>
</dbReference>
<dbReference type="Pfam" id="PF00682">
    <property type="entry name" value="HMGL-like"/>
    <property type="match status" value="1"/>
</dbReference>
<organism evidence="4 5">
    <name type="scientific">Desulfoscipio geothermicus DSM 3669</name>
    <dbReference type="NCBI Taxonomy" id="1121426"/>
    <lineage>
        <taxon>Bacteria</taxon>
        <taxon>Bacillati</taxon>
        <taxon>Bacillota</taxon>
        <taxon>Clostridia</taxon>
        <taxon>Eubacteriales</taxon>
        <taxon>Desulfallaceae</taxon>
        <taxon>Desulfoscipio</taxon>
    </lineage>
</organism>
<dbReference type="InterPro" id="IPR000891">
    <property type="entry name" value="PYR_CT"/>
</dbReference>
<reference evidence="5" key="1">
    <citation type="submission" date="2016-10" db="EMBL/GenBank/DDBJ databases">
        <authorList>
            <person name="Varghese N."/>
            <person name="Submissions S."/>
        </authorList>
    </citation>
    <scope>NUCLEOTIDE SEQUENCE [LARGE SCALE GENOMIC DNA]</scope>
    <source>
        <strain evidence="5">DSM 3669</strain>
    </source>
</reference>
<gene>
    <name evidence="4" type="ORF">SAMN05660706_13615</name>
</gene>
<dbReference type="InterPro" id="IPR002034">
    <property type="entry name" value="AIPM/Hcit_synth_CS"/>
</dbReference>
<evidence type="ECO:0000256" key="1">
    <source>
        <dbReference type="ARBA" id="ARBA00022679"/>
    </source>
</evidence>
<comment type="similarity">
    <text evidence="2">Belongs to the alpha-IPM synthase/homocitrate synthase family.</text>
</comment>